<evidence type="ECO:0000313" key="3">
    <source>
        <dbReference type="Proteomes" id="UP000291078"/>
    </source>
</evidence>
<dbReference type="Proteomes" id="UP000291078">
    <property type="component" value="Unassembled WGS sequence"/>
</dbReference>
<feature type="domain" description="N-acetyltransferase" evidence="1">
    <location>
        <begin position="4"/>
        <end position="158"/>
    </location>
</feature>
<dbReference type="PROSITE" id="PS51186">
    <property type="entry name" value="GNAT"/>
    <property type="match status" value="1"/>
</dbReference>
<dbReference type="InterPro" id="IPR000182">
    <property type="entry name" value="GNAT_dom"/>
</dbReference>
<gene>
    <name evidence="2" type="ORF">EV147_1304</name>
</gene>
<keyword evidence="3" id="KW-1185">Reference proteome</keyword>
<name>A0A4Q7S918_9BURK</name>
<evidence type="ECO:0000313" key="2">
    <source>
        <dbReference type="EMBL" id="RZT42278.1"/>
    </source>
</evidence>
<dbReference type="EMBL" id="SGXM01000001">
    <property type="protein sequence ID" value="RZT42278.1"/>
    <property type="molecule type" value="Genomic_DNA"/>
</dbReference>
<dbReference type="GO" id="GO:0016747">
    <property type="term" value="F:acyltransferase activity, transferring groups other than amino-acyl groups"/>
    <property type="evidence" value="ECO:0007669"/>
    <property type="project" value="InterPro"/>
</dbReference>
<dbReference type="Gene3D" id="3.40.630.30">
    <property type="match status" value="1"/>
</dbReference>
<dbReference type="OrthoDB" id="5570877at2"/>
<organism evidence="2 3">
    <name type="scientific">Cupriavidus agavae</name>
    <dbReference type="NCBI Taxonomy" id="1001822"/>
    <lineage>
        <taxon>Bacteria</taxon>
        <taxon>Pseudomonadati</taxon>
        <taxon>Pseudomonadota</taxon>
        <taxon>Betaproteobacteria</taxon>
        <taxon>Burkholderiales</taxon>
        <taxon>Burkholderiaceae</taxon>
        <taxon>Cupriavidus</taxon>
    </lineage>
</organism>
<dbReference type="SUPFAM" id="SSF55729">
    <property type="entry name" value="Acyl-CoA N-acyltransferases (Nat)"/>
    <property type="match status" value="1"/>
</dbReference>
<dbReference type="Pfam" id="PF13527">
    <property type="entry name" value="Acetyltransf_9"/>
    <property type="match status" value="1"/>
</dbReference>
<reference evidence="2 3" key="1">
    <citation type="journal article" date="2015" name="Stand. Genomic Sci.">
        <title>Genomic Encyclopedia of Bacterial and Archaeal Type Strains, Phase III: the genomes of soil and plant-associated and newly described type strains.</title>
        <authorList>
            <person name="Whitman W.B."/>
            <person name="Woyke T."/>
            <person name="Klenk H.P."/>
            <person name="Zhou Y."/>
            <person name="Lilburn T.G."/>
            <person name="Beck B.J."/>
            <person name="De Vos P."/>
            <person name="Vandamme P."/>
            <person name="Eisen J.A."/>
            <person name="Garrity G."/>
            <person name="Hugenholtz P."/>
            <person name="Kyrpides N.C."/>
        </authorList>
    </citation>
    <scope>NUCLEOTIDE SEQUENCE [LARGE SCALE GENOMIC DNA]</scope>
    <source>
        <strain evidence="2 3">ASC-9842</strain>
    </source>
</reference>
<keyword evidence="2" id="KW-0808">Transferase</keyword>
<accession>A0A4Q7S918</accession>
<dbReference type="AlphaFoldDB" id="A0A4Q7S918"/>
<evidence type="ECO:0000259" key="1">
    <source>
        <dbReference type="PROSITE" id="PS51186"/>
    </source>
</evidence>
<protein>
    <submittedName>
        <fullName evidence="2">Putative N-acetyltransferase YhbS</fullName>
    </submittedName>
</protein>
<sequence length="287" mass="31982">MSEFQFRIPEECDIEPILGLMAAAFPGATLYSRDYLNWLYWKNPVGAAVGFNAWDTEGLTGHVVAIPQQIVLHGKPETAILLLNVATAPRARGKGLFIELVRRTIELAAERGHAAVLGVANAQTYRAYEQKLGFQNVAGLDAHVEFISHKLDMMWATERAQLHQDWTEETLQWRLSNPNNPLRIVAATRDSITVEGKSSMPIIRSRAIIPRRGIPVGKSLTGTSSRIGPAVVLGMAPKGTVRHRFALEVPKKMRPSPLRLVYRNLVTPGDRLHPEEILFSFLDFDAF</sequence>
<comment type="caution">
    <text evidence="2">The sequence shown here is derived from an EMBL/GenBank/DDBJ whole genome shotgun (WGS) entry which is preliminary data.</text>
</comment>
<dbReference type="InterPro" id="IPR016181">
    <property type="entry name" value="Acyl_CoA_acyltransferase"/>
</dbReference>
<dbReference type="RefSeq" id="WP_130390260.1">
    <property type="nucleotide sequence ID" value="NZ_SGXM01000001.1"/>
</dbReference>
<proteinExistence type="predicted"/>